<dbReference type="RefSeq" id="WP_160368574.1">
    <property type="nucleotide sequence ID" value="NZ_WSQA01000004.1"/>
</dbReference>
<feature type="transmembrane region" description="Helical" evidence="1">
    <location>
        <begin position="36"/>
        <end position="58"/>
    </location>
</feature>
<feature type="transmembrane region" description="Helical" evidence="1">
    <location>
        <begin position="70"/>
        <end position="94"/>
    </location>
</feature>
<evidence type="ECO:0000256" key="1">
    <source>
        <dbReference type="SAM" id="Phobius"/>
    </source>
</evidence>
<dbReference type="EMBL" id="WSQA01000004">
    <property type="protein sequence ID" value="MVZ61842.1"/>
    <property type="molecule type" value="Genomic_DNA"/>
</dbReference>
<accession>A0A6N8L232</accession>
<sequence length="210" mass="24991">MEDLDFLKQHWKKDDDFPKVDREEIRRMLHRSSSSIVKWIFFISVLELLAGLALNFFLPGSGHEPGDPAIMIVLEDIFSVVFYVVVIYFIYMFFTSYTRIKNTNSTRELLGDILKTRKYVDQYIKFNVLYILGTGVVVTSFILYQESIERSKSGDMVFFLIAMIIFMALFMWLLIFVVRMYYKVLYRRLVKKLNKNYDELVKLEEEEIDS</sequence>
<feature type="transmembrane region" description="Helical" evidence="1">
    <location>
        <begin position="123"/>
        <end position="144"/>
    </location>
</feature>
<keyword evidence="1" id="KW-0472">Membrane</keyword>
<keyword evidence="1" id="KW-0812">Transmembrane</keyword>
<dbReference type="OrthoDB" id="709028at2"/>
<keyword evidence="1" id="KW-1133">Transmembrane helix</keyword>
<protein>
    <recommendedName>
        <fullName evidence="4">Beta-carotene 15,15'-monooxygenase</fullName>
    </recommendedName>
</protein>
<feature type="transmembrane region" description="Helical" evidence="1">
    <location>
        <begin position="156"/>
        <end position="182"/>
    </location>
</feature>
<evidence type="ECO:0000313" key="3">
    <source>
        <dbReference type="Proteomes" id="UP000435036"/>
    </source>
</evidence>
<evidence type="ECO:0008006" key="4">
    <source>
        <dbReference type="Google" id="ProtNLM"/>
    </source>
</evidence>
<gene>
    <name evidence="2" type="ORF">GQF63_07420</name>
</gene>
<reference evidence="2 3" key="1">
    <citation type="submission" date="2019-12" db="EMBL/GenBank/DDBJ databases">
        <authorList>
            <person name="Dong K."/>
        </authorList>
    </citation>
    <scope>NUCLEOTIDE SEQUENCE [LARGE SCALE GENOMIC DNA]</scope>
    <source>
        <strain evidence="2 3">JCM 31225</strain>
    </source>
</reference>
<dbReference type="AlphaFoldDB" id="A0A6N8L232"/>
<organism evidence="2 3">
    <name type="scientific">Sphingobacterium humi</name>
    <dbReference type="NCBI Taxonomy" id="1796905"/>
    <lineage>
        <taxon>Bacteria</taxon>
        <taxon>Pseudomonadati</taxon>
        <taxon>Bacteroidota</taxon>
        <taxon>Sphingobacteriia</taxon>
        <taxon>Sphingobacteriales</taxon>
        <taxon>Sphingobacteriaceae</taxon>
        <taxon>Sphingobacterium</taxon>
    </lineage>
</organism>
<comment type="caution">
    <text evidence="2">The sequence shown here is derived from an EMBL/GenBank/DDBJ whole genome shotgun (WGS) entry which is preliminary data.</text>
</comment>
<evidence type="ECO:0000313" key="2">
    <source>
        <dbReference type="EMBL" id="MVZ61842.1"/>
    </source>
</evidence>
<proteinExistence type="predicted"/>
<dbReference type="Proteomes" id="UP000435036">
    <property type="component" value="Unassembled WGS sequence"/>
</dbReference>
<name>A0A6N8L232_9SPHI</name>
<keyword evidence="3" id="KW-1185">Reference proteome</keyword>